<dbReference type="WBParaSite" id="nRc.2.0.1.t36036-RA">
    <property type="protein sequence ID" value="nRc.2.0.1.t36036-RA"/>
    <property type="gene ID" value="nRc.2.0.1.g36036"/>
</dbReference>
<accession>A0A915KD93</accession>
<dbReference type="GO" id="GO:2000641">
    <property type="term" value="P:regulation of early endosome to late endosome transport"/>
    <property type="evidence" value="ECO:0007669"/>
    <property type="project" value="InterPro"/>
</dbReference>
<dbReference type="Proteomes" id="UP000887565">
    <property type="component" value="Unplaced"/>
</dbReference>
<evidence type="ECO:0000313" key="1">
    <source>
        <dbReference type="Proteomes" id="UP000887565"/>
    </source>
</evidence>
<keyword evidence="1" id="KW-1185">Reference proteome</keyword>
<dbReference type="PANTHER" id="PTHR36983:SF2">
    <property type="entry name" value="DNAJ HOMOLOG SUBFAMILY C MEMBER 13"/>
    <property type="match status" value="1"/>
</dbReference>
<evidence type="ECO:0000313" key="2">
    <source>
        <dbReference type="WBParaSite" id="nRc.2.0.1.t36036-RA"/>
    </source>
</evidence>
<reference evidence="2" key="1">
    <citation type="submission" date="2022-11" db="UniProtKB">
        <authorList>
            <consortium name="WormBaseParasite"/>
        </authorList>
    </citation>
    <scope>IDENTIFICATION</scope>
</reference>
<dbReference type="AlphaFoldDB" id="A0A915KD93"/>
<organism evidence="1 2">
    <name type="scientific">Romanomermis culicivorax</name>
    <name type="common">Nematode worm</name>
    <dbReference type="NCBI Taxonomy" id="13658"/>
    <lineage>
        <taxon>Eukaryota</taxon>
        <taxon>Metazoa</taxon>
        <taxon>Ecdysozoa</taxon>
        <taxon>Nematoda</taxon>
        <taxon>Enoplea</taxon>
        <taxon>Dorylaimia</taxon>
        <taxon>Mermithida</taxon>
        <taxon>Mermithoidea</taxon>
        <taxon>Mermithidae</taxon>
        <taxon>Romanomermis</taxon>
    </lineage>
</organism>
<protein>
    <submittedName>
        <fullName evidence="2">Uncharacterized protein</fullName>
    </submittedName>
</protein>
<dbReference type="GO" id="GO:0010008">
    <property type="term" value="C:endosome membrane"/>
    <property type="evidence" value="ECO:0007669"/>
    <property type="project" value="TreeGrafter"/>
</dbReference>
<sequence>MRRHLIEKLANHVADFSRLLPANCKAIYQFCPAAPVIYEELRGELFCDFYYLRHLCDEQRFPDWPIAKPVVFLKACLETWMKEVEKKPENFSVQDACQTLEISVEDLKFCLLCICSELKQYKYAGYYQLIKTIEMETDDENLFQKIVQLLDVCTELCNLTVECSPLNAEQLGREKGLQSLKRAFDRCLPRIGRKSAQNSFETLVSCNILQTFRMSAQFDECLSQISQFSEDFYEELVYIMDFNHLTVLCTVVCKTVTSLCRNQEAQYKLFKSGLLWRLLPLLFSYDFTLDESGVEKTAEQNKQEAVNRLALETLHSCGSLAGFYGNSPENAEIAQFLAKFLTFYICKNIGKVGDDQILKLLNTNSETPYFLWSNVTRAEILNYIEKRQSKKDLEFEDFTFSSYKNELIIGHVFIRIYIQQPSFKIEEPESFCNEIFKYLHSNVKFVDSKAILGENTDLKSMCQILDALFNVINSNSDLEIKCVGHFRLMFGLLTVDQSTSKSCDEKSIIDFYTKVLKLIVRTINNKQCLNDLTSNEKSSPPVSSFLFSTSKFWTPLSLENCQICDLTLTILSTLSSETKIVDELLTNGGCIYLLDLLCNQQLTVDIREKSAQVFCKLTYDKLHGPRWARLICKFLPPAFLDVMRDQPKACVQLFDCKIFAFSKKIS</sequence>
<dbReference type="PANTHER" id="PTHR36983">
    <property type="entry name" value="DNAJ HOMOLOG SUBFAMILY C MEMBER 13"/>
    <property type="match status" value="1"/>
</dbReference>
<dbReference type="InterPro" id="IPR044978">
    <property type="entry name" value="GRV2/DNAJC13"/>
</dbReference>
<dbReference type="GO" id="GO:0006898">
    <property type="term" value="P:receptor-mediated endocytosis"/>
    <property type="evidence" value="ECO:0007669"/>
    <property type="project" value="TreeGrafter"/>
</dbReference>
<proteinExistence type="predicted"/>
<name>A0A915KD93_ROMCU</name>
<dbReference type="GO" id="GO:0007032">
    <property type="term" value="P:endosome organization"/>
    <property type="evidence" value="ECO:0007669"/>
    <property type="project" value="InterPro"/>
</dbReference>